<organism evidence="2 3">
    <name type="scientific">Liparis tanakae</name>
    <name type="common">Tanaka's snailfish</name>
    <dbReference type="NCBI Taxonomy" id="230148"/>
    <lineage>
        <taxon>Eukaryota</taxon>
        <taxon>Metazoa</taxon>
        <taxon>Chordata</taxon>
        <taxon>Craniata</taxon>
        <taxon>Vertebrata</taxon>
        <taxon>Euteleostomi</taxon>
        <taxon>Actinopterygii</taxon>
        <taxon>Neopterygii</taxon>
        <taxon>Teleostei</taxon>
        <taxon>Neoteleostei</taxon>
        <taxon>Acanthomorphata</taxon>
        <taxon>Eupercaria</taxon>
        <taxon>Perciformes</taxon>
        <taxon>Cottioidei</taxon>
        <taxon>Cottales</taxon>
        <taxon>Liparidae</taxon>
        <taxon>Liparis</taxon>
    </lineage>
</organism>
<name>A0A4Z2FIJ5_9TELE</name>
<proteinExistence type="predicted"/>
<reference evidence="2 3" key="1">
    <citation type="submission" date="2019-03" db="EMBL/GenBank/DDBJ databases">
        <title>First draft genome of Liparis tanakae, snailfish: a comprehensive survey of snailfish specific genes.</title>
        <authorList>
            <person name="Kim W."/>
            <person name="Song I."/>
            <person name="Jeong J.-H."/>
            <person name="Kim D."/>
            <person name="Kim S."/>
            <person name="Ryu S."/>
            <person name="Song J.Y."/>
            <person name="Lee S.K."/>
        </authorList>
    </citation>
    <scope>NUCLEOTIDE SEQUENCE [LARGE SCALE GENOMIC DNA]</scope>
    <source>
        <tissue evidence="2">Muscle</tissue>
    </source>
</reference>
<dbReference type="EMBL" id="SRLO01001160">
    <property type="protein sequence ID" value="TNN40775.1"/>
    <property type="molecule type" value="Genomic_DNA"/>
</dbReference>
<evidence type="ECO:0000313" key="2">
    <source>
        <dbReference type="EMBL" id="TNN40775.1"/>
    </source>
</evidence>
<feature type="region of interest" description="Disordered" evidence="1">
    <location>
        <begin position="1"/>
        <end position="102"/>
    </location>
</feature>
<feature type="compositionally biased region" description="Basic residues" evidence="1">
    <location>
        <begin position="73"/>
        <end position="86"/>
    </location>
</feature>
<gene>
    <name evidence="2" type="ORF">EYF80_049044</name>
</gene>
<evidence type="ECO:0000256" key="1">
    <source>
        <dbReference type="SAM" id="MobiDB-lite"/>
    </source>
</evidence>
<comment type="caution">
    <text evidence="2">The sequence shown here is derived from an EMBL/GenBank/DDBJ whole genome shotgun (WGS) entry which is preliminary data.</text>
</comment>
<feature type="compositionally biased region" description="Basic and acidic residues" evidence="1">
    <location>
        <begin position="30"/>
        <end position="64"/>
    </location>
</feature>
<dbReference type="Proteomes" id="UP000314294">
    <property type="component" value="Unassembled WGS sequence"/>
</dbReference>
<accession>A0A4Z2FIJ5</accession>
<sequence>MSTVKVFKVSPHEERIKPLSISRRNQARLFEAHVSDPARPRPDRRQPSSKSYLEREERRGEETRQSALTKAPRQLRWRATLGRRARGGAARRSGGNGSGSRVACRPCWWPRRGSRPSGCMQEYSSFETVRKQYEVSGFFPCLSGAAWIEQSDRFSSFSPQTCSRSQEVSRWAERSVCPSLRPWRREA</sequence>
<dbReference type="AlphaFoldDB" id="A0A4Z2FIJ5"/>
<keyword evidence="3" id="KW-1185">Reference proteome</keyword>
<evidence type="ECO:0000313" key="3">
    <source>
        <dbReference type="Proteomes" id="UP000314294"/>
    </source>
</evidence>
<protein>
    <submittedName>
        <fullName evidence="2">Uncharacterized protein</fullName>
    </submittedName>
</protein>